<evidence type="ECO:0000313" key="5">
    <source>
        <dbReference type="Proteomes" id="UP001596137"/>
    </source>
</evidence>
<dbReference type="InterPro" id="IPR019734">
    <property type="entry name" value="TPR_rpt"/>
</dbReference>
<dbReference type="InterPro" id="IPR023827">
    <property type="entry name" value="Peptidase_S8_Asp-AS"/>
</dbReference>
<organism evidence="4 5">
    <name type="scientific">Sphaerisporangium aureirubrum</name>
    <dbReference type="NCBI Taxonomy" id="1544736"/>
    <lineage>
        <taxon>Bacteria</taxon>
        <taxon>Bacillati</taxon>
        <taxon>Actinomycetota</taxon>
        <taxon>Actinomycetes</taxon>
        <taxon>Streptosporangiales</taxon>
        <taxon>Streptosporangiaceae</taxon>
        <taxon>Sphaerisporangium</taxon>
    </lineage>
</organism>
<proteinExistence type="inferred from homology"/>
<reference evidence="5" key="1">
    <citation type="journal article" date="2019" name="Int. J. Syst. Evol. Microbiol.">
        <title>The Global Catalogue of Microorganisms (GCM) 10K type strain sequencing project: providing services to taxonomists for standard genome sequencing and annotation.</title>
        <authorList>
            <consortium name="The Broad Institute Genomics Platform"/>
            <consortium name="The Broad Institute Genome Sequencing Center for Infectious Disease"/>
            <person name="Wu L."/>
            <person name="Ma J."/>
        </authorList>
    </citation>
    <scope>NUCLEOTIDE SEQUENCE [LARGE SCALE GENOMIC DNA]</scope>
    <source>
        <strain evidence="5">JCM 30346</strain>
    </source>
</reference>
<evidence type="ECO:0008006" key="6">
    <source>
        <dbReference type="Google" id="ProtNLM"/>
    </source>
</evidence>
<feature type="repeat" description="TPR" evidence="3">
    <location>
        <begin position="300"/>
        <end position="333"/>
    </location>
</feature>
<dbReference type="EMBL" id="JBHSRF010000018">
    <property type="protein sequence ID" value="MFC6082591.1"/>
    <property type="molecule type" value="Genomic_DNA"/>
</dbReference>
<keyword evidence="5" id="KW-1185">Reference proteome</keyword>
<evidence type="ECO:0000256" key="1">
    <source>
        <dbReference type="ARBA" id="ARBA00011073"/>
    </source>
</evidence>
<protein>
    <recommendedName>
        <fullName evidence="6">Tetratricopeptide repeat protein</fullName>
    </recommendedName>
</protein>
<name>A0ABW1NH63_9ACTN</name>
<evidence type="ECO:0000256" key="3">
    <source>
        <dbReference type="PROSITE-ProRule" id="PRU00339"/>
    </source>
</evidence>
<dbReference type="RefSeq" id="WP_380752967.1">
    <property type="nucleotide sequence ID" value="NZ_JBHSRF010000018.1"/>
</dbReference>
<gene>
    <name evidence="4" type="ORF">ACFP1K_15595</name>
</gene>
<keyword evidence="2" id="KW-0378">Hydrolase</keyword>
<dbReference type="PROSITE" id="PS00136">
    <property type="entry name" value="SUBTILASE_ASP"/>
    <property type="match status" value="1"/>
</dbReference>
<dbReference type="InterPro" id="IPR011990">
    <property type="entry name" value="TPR-like_helical_dom_sf"/>
</dbReference>
<accession>A0ABW1NH63</accession>
<dbReference type="Gene3D" id="1.25.40.10">
    <property type="entry name" value="Tetratricopeptide repeat domain"/>
    <property type="match status" value="1"/>
</dbReference>
<dbReference type="SUPFAM" id="SSF48452">
    <property type="entry name" value="TPR-like"/>
    <property type="match status" value="2"/>
</dbReference>
<comment type="caution">
    <text evidence="4">The sequence shown here is derived from an EMBL/GenBank/DDBJ whole genome shotgun (WGS) entry which is preliminary data.</text>
</comment>
<comment type="similarity">
    <text evidence="1">Belongs to the peptidase S8 family.</text>
</comment>
<evidence type="ECO:0000256" key="2">
    <source>
        <dbReference type="ARBA" id="ARBA00022801"/>
    </source>
</evidence>
<keyword evidence="3" id="KW-0802">TPR repeat</keyword>
<evidence type="ECO:0000313" key="4">
    <source>
        <dbReference type="EMBL" id="MFC6082591.1"/>
    </source>
</evidence>
<sequence>MSAQERRLSAIGEAAAGVLRHTDYHLVRAEDVAAAVRLSREGQSGRRSAVWLYNEVKSRRVLVALAIRHAFAEFAERNGPAEPPGTPGSLVEARDLVTQALLVVARFHRAESFLTRQVQLGIGDIATSEKRQSAPQGPPVWPGGIGRVAAAGWAGRVIAYAEHLAPVLAAAATAVCLPSPDWVRGCAEKLSHLAFDALTDDPDGPVDRQAAALSAHWYERHLVPLAGTWIDDLDVAERARDVARRTGAGTRAESDAQAGVVRALLDTGILLDRAAREASELTKLLSLPEAQSQSDLRSRCDVLSRRGLALLRFGDLEAARESFESSLKIAENEREPFCGIGEASSYAARARNNLGEVLVEEGRPVEGAEHIDQASKARAEAAGRAAGVSAAWRRYTLTAQAAARAATRSGRVVQGVRLAEAVVADRRERLGELGDINVVAARVSLGEALVEAGHPVEARHLLQEAGRHRADLLQPIAYWPGHDTVRLAQAELALEDGGSALRVLERSPVLDEWFARHVSFRLWAEARVTQALALSLGGEAAAACRSLDELTGLLSGARPDALVLSAWRALAEVRLRAGDPVGATAPLERVRAAESRPGDPPGRARTLLLAARCAEERGDALGAARHRSALAALVDDGLDRTHPLLLESRYDEARRRFDEGRFDGLDELLAPLLDRTPLAHNRPPLGDGHPLMFRAVLLADHSGAVRMPQAPRQVLWEDV</sequence>
<dbReference type="Proteomes" id="UP001596137">
    <property type="component" value="Unassembled WGS sequence"/>
</dbReference>
<dbReference type="SMART" id="SM00028">
    <property type="entry name" value="TPR"/>
    <property type="match status" value="2"/>
</dbReference>
<dbReference type="PROSITE" id="PS50005">
    <property type="entry name" value="TPR"/>
    <property type="match status" value="1"/>
</dbReference>